<dbReference type="InterPro" id="IPR017520">
    <property type="entry name" value="CHP03086"/>
</dbReference>
<evidence type="ECO:0000313" key="3">
    <source>
        <dbReference type="Proteomes" id="UP000552644"/>
    </source>
</evidence>
<evidence type="ECO:0000313" key="2">
    <source>
        <dbReference type="EMBL" id="MBB4917086.1"/>
    </source>
</evidence>
<dbReference type="NCBIfam" id="TIGR03083">
    <property type="entry name" value="maleylpyruvate isomerase family mycothiol-dependent enzyme"/>
    <property type="match status" value="1"/>
</dbReference>
<keyword evidence="3" id="KW-1185">Reference proteome</keyword>
<proteinExistence type="predicted"/>
<evidence type="ECO:0000259" key="1">
    <source>
        <dbReference type="Pfam" id="PF11716"/>
    </source>
</evidence>
<dbReference type="GO" id="GO:0046872">
    <property type="term" value="F:metal ion binding"/>
    <property type="evidence" value="ECO:0007669"/>
    <property type="project" value="InterPro"/>
</dbReference>
<organism evidence="2 3">
    <name type="scientific">Streptosporangium saharense</name>
    <dbReference type="NCBI Taxonomy" id="1706840"/>
    <lineage>
        <taxon>Bacteria</taxon>
        <taxon>Bacillati</taxon>
        <taxon>Actinomycetota</taxon>
        <taxon>Actinomycetes</taxon>
        <taxon>Streptosporangiales</taxon>
        <taxon>Streptosporangiaceae</taxon>
        <taxon>Streptosporangium</taxon>
    </lineage>
</organism>
<dbReference type="Pfam" id="PF11716">
    <property type="entry name" value="MDMPI_N"/>
    <property type="match status" value="1"/>
</dbReference>
<dbReference type="Gene3D" id="1.20.120.450">
    <property type="entry name" value="dinb family like domain"/>
    <property type="match status" value="1"/>
</dbReference>
<accession>A0A7W7VNN4</accession>
<sequence length="203" mass="21861">MSIQEFDRRAVRASVDVVAEVTVDDLGRPTPCAGWTLADLLAHMTVQHHGFAAAARGAGADPEIWKVKPLGSDAVPLYTKAAEEVLAAFAEDGVLERGFTLPEFAPPEPGGKPVFPATRAIGFHFIDYLVHAWDVARSIGVDYRPEPDLVEAAWPIALAVPDDERRTRPGAAFQPGLPVDGTTSRFDRVLAVLGRTPDWTPAS</sequence>
<dbReference type="InterPro" id="IPR017517">
    <property type="entry name" value="Maleyloyr_isom"/>
</dbReference>
<dbReference type="SUPFAM" id="SSF109854">
    <property type="entry name" value="DinB/YfiT-like putative metalloenzymes"/>
    <property type="match status" value="1"/>
</dbReference>
<feature type="domain" description="Mycothiol-dependent maleylpyruvate isomerase metal-binding" evidence="1">
    <location>
        <begin position="8"/>
        <end position="136"/>
    </location>
</feature>
<reference evidence="2 3" key="1">
    <citation type="submission" date="2020-08" db="EMBL/GenBank/DDBJ databases">
        <title>Genomic Encyclopedia of Type Strains, Phase III (KMG-III): the genomes of soil and plant-associated and newly described type strains.</title>
        <authorList>
            <person name="Whitman W."/>
        </authorList>
    </citation>
    <scope>NUCLEOTIDE SEQUENCE [LARGE SCALE GENOMIC DNA]</scope>
    <source>
        <strain evidence="2 3">CECT 8840</strain>
    </source>
</reference>
<name>A0A7W7VNN4_9ACTN</name>
<dbReference type="AlphaFoldDB" id="A0A7W7VNN4"/>
<dbReference type="InterPro" id="IPR024344">
    <property type="entry name" value="MDMPI_metal-binding"/>
</dbReference>
<gene>
    <name evidence="2" type="ORF">FHS44_004194</name>
</gene>
<dbReference type="EMBL" id="JACHJP010000004">
    <property type="protein sequence ID" value="MBB4917086.1"/>
    <property type="molecule type" value="Genomic_DNA"/>
</dbReference>
<dbReference type="Proteomes" id="UP000552644">
    <property type="component" value="Unassembled WGS sequence"/>
</dbReference>
<comment type="caution">
    <text evidence="2">The sequence shown here is derived from an EMBL/GenBank/DDBJ whole genome shotgun (WGS) entry which is preliminary data.</text>
</comment>
<protein>
    <submittedName>
        <fullName evidence="2">Uncharacterized protein (TIGR03086 family)</fullName>
    </submittedName>
</protein>
<dbReference type="InterPro" id="IPR034660">
    <property type="entry name" value="DinB/YfiT-like"/>
</dbReference>
<dbReference type="RefSeq" id="WP_312863749.1">
    <property type="nucleotide sequence ID" value="NZ_JACHJP010000004.1"/>
</dbReference>
<dbReference type="NCBIfam" id="TIGR03086">
    <property type="entry name" value="TIGR03086 family metal-binding protein"/>
    <property type="match status" value="1"/>
</dbReference>